<proteinExistence type="predicted"/>
<comment type="caution">
    <text evidence="3">The sequence shown here is derived from an EMBL/GenBank/DDBJ whole genome shotgun (WGS) entry which is preliminary data.</text>
</comment>
<dbReference type="Pfam" id="PF11350">
    <property type="entry name" value="DUF3152"/>
    <property type="match status" value="1"/>
</dbReference>
<gene>
    <name evidence="3" type="ORF">GCM10022236_26800</name>
</gene>
<dbReference type="EMBL" id="BAABAB010000017">
    <property type="protein sequence ID" value="GAA3623036.1"/>
    <property type="molecule type" value="Genomic_DNA"/>
</dbReference>
<protein>
    <recommendedName>
        <fullName evidence="2">DUF3152 domain-containing protein</fullName>
    </recommendedName>
</protein>
<dbReference type="InterPro" id="IPR022603">
    <property type="entry name" value="DUF3152"/>
</dbReference>
<evidence type="ECO:0000313" key="4">
    <source>
        <dbReference type="Proteomes" id="UP001501490"/>
    </source>
</evidence>
<feature type="region of interest" description="Disordered" evidence="1">
    <location>
        <begin position="43"/>
        <end position="73"/>
    </location>
</feature>
<keyword evidence="4" id="KW-1185">Reference proteome</keyword>
<reference evidence="4" key="1">
    <citation type="journal article" date="2019" name="Int. J. Syst. Evol. Microbiol.">
        <title>The Global Catalogue of Microorganisms (GCM) 10K type strain sequencing project: providing services to taxonomists for standard genome sequencing and annotation.</title>
        <authorList>
            <consortium name="The Broad Institute Genomics Platform"/>
            <consortium name="The Broad Institute Genome Sequencing Center for Infectious Disease"/>
            <person name="Wu L."/>
            <person name="Ma J."/>
        </authorList>
    </citation>
    <scope>NUCLEOTIDE SEQUENCE [LARGE SCALE GENOMIC DNA]</scope>
    <source>
        <strain evidence="4">JCM 16929</strain>
    </source>
</reference>
<feature type="compositionally biased region" description="Low complexity" evidence="1">
    <location>
        <begin position="43"/>
        <end position="57"/>
    </location>
</feature>
<sequence>MLVGVVGVAGLGLRSVDRDGSAPPAAAAPLPVSASTAATSISTPPAVVAPPAEQPPATRRPVAEPITVPARGPGTYRHARLGLAAPRGSGRVIRFDVRVEKGLALDPKTVARQIHATLADKRSWRATDHVRFQLVSDPSRARLHAYVVTPRTTDRLCYPWMTRGQVSCQNGNRVVLNARRWVFGAKAYGKDVTSYREYLVNHEFGHALGYNHVRCHGKGRRAPVMMQQTKGLHGCRPNPWPAVARR</sequence>
<evidence type="ECO:0000313" key="3">
    <source>
        <dbReference type="EMBL" id="GAA3623036.1"/>
    </source>
</evidence>
<feature type="domain" description="DUF3152" evidence="2">
    <location>
        <begin position="71"/>
        <end position="232"/>
    </location>
</feature>
<dbReference type="Proteomes" id="UP001501490">
    <property type="component" value="Unassembled WGS sequence"/>
</dbReference>
<name>A0ABP7A077_9ACTN</name>
<dbReference type="SUPFAM" id="SSF55486">
    <property type="entry name" value="Metalloproteases ('zincins'), catalytic domain"/>
    <property type="match status" value="1"/>
</dbReference>
<evidence type="ECO:0000256" key="1">
    <source>
        <dbReference type="SAM" id="MobiDB-lite"/>
    </source>
</evidence>
<evidence type="ECO:0000259" key="2">
    <source>
        <dbReference type="Pfam" id="PF11350"/>
    </source>
</evidence>
<organism evidence="3 4">
    <name type="scientific">Microlunatus ginsengisoli</name>
    <dbReference type="NCBI Taxonomy" id="363863"/>
    <lineage>
        <taxon>Bacteria</taxon>
        <taxon>Bacillati</taxon>
        <taxon>Actinomycetota</taxon>
        <taxon>Actinomycetes</taxon>
        <taxon>Propionibacteriales</taxon>
        <taxon>Propionibacteriaceae</taxon>
        <taxon>Microlunatus</taxon>
    </lineage>
</organism>
<accession>A0ABP7A077</accession>